<dbReference type="Gene3D" id="2.60.40.680">
    <property type="match status" value="1"/>
</dbReference>
<proteinExistence type="predicted"/>
<evidence type="ECO:0000313" key="3">
    <source>
        <dbReference type="Proteomes" id="UP000770586"/>
    </source>
</evidence>
<gene>
    <name evidence="2" type="ORF">J2744_000074</name>
</gene>
<reference evidence="2 3" key="1">
    <citation type="submission" date="2021-03" db="EMBL/GenBank/DDBJ databases">
        <title>Genomic Encyclopedia of Type Strains, Phase IV (KMG-IV): sequencing the most valuable type-strain genomes for metagenomic binning, comparative biology and taxonomic classification.</title>
        <authorList>
            <person name="Goeker M."/>
        </authorList>
    </citation>
    <scope>NUCLEOTIDE SEQUENCE [LARGE SCALE GENOMIC DNA]</scope>
    <source>
        <strain evidence="2 3">DSM 12287</strain>
    </source>
</reference>
<dbReference type="GO" id="GO:0030246">
    <property type="term" value="F:carbohydrate binding"/>
    <property type="evidence" value="ECO:0007669"/>
    <property type="project" value="InterPro"/>
</dbReference>
<name>A0A8J7R612_9EURY</name>
<feature type="region of interest" description="Disordered" evidence="1">
    <location>
        <begin position="1"/>
        <end position="27"/>
    </location>
</feature>
<evidence type="ECO:0000313" key="2">
    <source>
        <dbReference type="EMBL" id="MBP1900422.1"/>
    </source>
</evidence>
<dbReference type="Proteomes" id="UP000770586">
    <property type="component" value="Unassembled WGS sequence"/>
</dbReference>
<feature type="region of interest" description="Disordered" evidence="1">
    <location>
        <begin position="181"/>
        <end position="283"/>
    </location>
</feature>
<feature type="compositionally biased region" description="Acidic residues" evidence="1">
    <location>
        <begin position="227"/>
        <end position="244"/>
    </location>
</feature>
<feature type="compositionally biased region" description="Gly residues" evidence="1">
    <location>
        <begin position="265"/>
        <end position="274"/>
    </location>
</feature>
<dbReference type="InterPro" id="IPR008965">
    <property type="entry name" value="CBM2/CBM3_carb-bd_dom_sf"/>
</dbReference>
<comment type="caution">
    <text evidence="2">The sequence shown here is derived from an EMBL/GenBank/DDBJ whole genome shotgun (WGS) entry which is preliminary data.</text>
</comment>
<feature type="compositionally biased region" description="Basic and acidic residues" evidence="1">
    <location>
        <begin position="1"/>
        <end position="25"/>
    </location>
</feature>
<evidence type="ECO:0008006" key="4">
    <source>
        <dbReference type="Google" id="ProtNLM"/>
    </source>
</evidence>
<protein>
    <recommendedName>
        <fullName evidence="4">Cellulosome anchoring protein cohesin region</fullName>
    </recommendedName>
</protein>
<evidence type="ECO:0000256" key="1">
    <source>
        <dbReference type="SAM" id="MobiDB-lite"/>
    </source>
</evidence>
<accession>A0A8J7R612</accession>
<keyword evidence="3" id="KW-1185">Reference proteome</keyword>
<feature type="compositionally biased region" description="Basic and acidic residues" evidence="1">
    <location>
        <begin position="188"/>
        <end position="202"/>
    </location>
</feature>
<dbReference type="EMBL" id="JAGGKE010000001">
    <property type="protein sequence ID" value="MBP1900422.1"/>
    <property type="molecule type" value="Genomic_DNA"/>
</dbReference>
<dbReference type="SUPFAM" id="SSF49384">
    <property type="entry name" value="Carbohydrate-binding domain"/>
    <property type="match status" value="1"/>
</dbReference>
<organism evidence="2 3">
    <name type="scientific">Halorubrum trapanicum</name>
    <dbReference type="NCBI Taxonomy" id="29284"/>
    <lineage>
        <taxon>Archaea</taxon>
        <taxon>Methanobacteriati</taxon>
        <taxon>Methanobacteriota</taxon>
        <taxon>Stenosarchaea group</taxon>
        <taxon>Halobacteria</taxon>
        <taxon>Halobacteriales</taxon>
        <taxon>Haloferacaceae</taxon>
        <taxon>Halorubrum</taxon>
    </lineage>
</organism>
<feature type="region of interest" description="Disordered" evidence="1">
    <location>
        <begin position="123"/>
        <end position="146"/>
    </location>
</feature>
<feature type="compositionally biased region" description="Basic and acidic residues" evidence="1">
    <location>
        <begin position="127"/>
        <end position="146"/>
    </location>
</feature>
<dbReference type="RefSeq" id="WP_321169777.1">
    <property type="nucleotide sequence ID" value="NZ_BAAADX010000003.1"/>
</dbReference>
<dbReference type="AlphaFoldDB" id="A0A8J7R612"/>
<sequence length="303" mass="30747">MSRAAERSGGRATERSEDRGDRRDAAPPSRVALVALASLALIVGAAGALAGPASAGDTAGALSVSPEEFDVEPGDTVTLEVAMINDGERDDDGVYGFTLRLDYPTEYLTVTEIESAGWFREAPAGRPDARSQPDTEVRESVDYDDERGAARLRQSLADPTTGVTGEALVATVTVRVEPDADPAVAELGTRETSTELTSRRDYPQPLATPSATFNVSGGGNGTVVTPEYDEAAFADDGGDADDEGGNAGDGAGNGTDADESDETGGDGGSDGGASGTETGDQVPAPVGAAVLGVLAAALLLGRR</sequence>